<evidence type="ECO:0000256" key="1">
    <source>
        <dbReference type="ARBA" id="ARBA00004245"/>
    </source>
</evidence>
<evidence type="ECO:0000256" key="5">
    <source>
        <dbReference type="ARBA" id="ARBA00022803"/>
    </source>
</evidence>
<evidence type="ECO:0000256" key="8">
    <source>
        <dbReference type="ARBA" id="ARBA00041958"/>
    </source>
</evidence>
<dbReference type="PROSITE" id="PS50005">
    <property type="entry name" value="TPR"/>
    <property type="match status" value="1"/>
</dbReference>
<dbReference type="GO" id="GO:0005737">
    <property type="term" value="C:cytoplasm"/>
    <property type="evidence" value="ECO:0007669"/>
    <property type="project" value="TreeGrafter"/>
</dbReference>
<feature type="repeat" description="TPR" evidence="9">
    <location>
        <begin position="36"/>
        <end position="69"/>
    </location>
</feature>
<evidence type="ECO:0000256" key="9">
    <source>
        <dbReference type="PROSITE-ProRule" id="PRU00339"/>
    </source>
</evidence>
<keyword evidence="4" id="KW-0677">Repeat</keyword>
<evidence type="ECO:0000256" key="4">
    <source>
        <dbReference type="ARBA" id="ARBA00022737"/>
    </source>
</evidence>
<dbReference type="PANTHER" id="PTHR16056:SF16">
    <property type="entry name" value="REGULATOR OF MICROTUBULE DYNAMICS PROTEIN 1"/>
    <property type="match status" value="1"/>
</dbReference>
<evidence type="ECO:0000313" key="10">
    <source>
        <dbReference type="EMBL" id="VFJ88548.1"/>
    </source>
</evidence>
<comment type="subcellular location">
    <subcellularLocation>
        <location evidence="1">Cytoplasm</location>
        <location evidence="1">Cytoskeleton</location>
    </subcellularLocation>
</comment>
<dbReference type="EMBL" id="CAADFI010000010">
    <property type="protein sequence ID" value="VFJ90570.1"/>
    <property type="molecule type" value="Genomic_DNA"/>
</dbReference>
<dbReference type="PANTHER" id="PTHR16056">
    <property type="entry name" value="REGULATOR OF MICROTUBULE DYNAMICS PROTEIN"/>
    <property type="match status" value="1"/>
</dbReference>
<evidence type="ECO:0000256" key="6">
    <source>
        <dbReference type="ARBA" id="ARBA00023212"/>
    </source>
</evidence>
<organism evidence="11">
    <name type="scientific">Candidatus Kentrum eta</name>
    <dbReference type="NCBI Taxonomy" id="2126337"/>
    <lineage>
        <taxon>Bacteria</taxon>
        <taxon>Pseudomonadati</taxon>
        <taxon>Pseudomonadota</taxon>
        <taxon>Gammaproteobacteria</taxon>
        <taxon>Candidatus Kentrum</taxon>
    </lineage>
</organism>
<keyword evidence="6" id="KW-0206">Cytoskeleton</keyword>
<dbReference type="GO" id="GO:0008017">
    <property type="term" value="F:microtubule binding"/>
    <property type="evidence" value="ECO:0007669"/>
    <property type="project" value="TreeGrafter"/>
</dbReference>
<evidence type="ECO:0000313" key="11">
    <source>
        <dbReference type="EMBL" id="VFJ90570.1"/>
    </source>
</evidence>
<evidence type="ECO:0000313" key="12">
    <source>
        <dbReference type="EMBL" id="VFJ96713.1"/>
    </source>
</evidence>
<evidence type="ECO:0000256" key="7">
    <source>
        <dbReference type="ARBA" id="ARBA00039966"/>
    </source>
</evidence>
<dbReference type="EMBL" id="CAADFG010000009">
    <property type="protein sequence ID" value="VFJ88548.1"/>
    <property type="molecule type" value="Genomic_DNA"/>
</dbReference>
<dbReference type="GO" id="GO:0097431">
    <property type="term" value="C:mitotic spindle pole"/>
    <property type="evidence" value="ECO:0007669"/>
    <property type="project" value="TreeGrafter"/>
</dbReference>
<evidence type="ECO:0000256" key="3">
    <source>
        <dbReference type="ARBA" id="ARBA00022490"/>
    </source>
</evidence>
<reference evidence="11" key="1">
    <citation type="submission" date="2019-02" db="EMBL/GenBank/DDBJ databases">
        <authorList>
            <person name="Gruber-Vodicka R. H."/>
            <person name="Seah K. B. B."/>
        </authorList>
    </citation>
    <scope>NUCLEOTIDE SEQUENCE</scope>
    <source>
        <strain evidence="12">BECK_SA2B12</strain>
        <strain evidence="10">BECK_SA2B15</strain>
        <strain evidence="11">BECK_SA2B20</strain>
    </source>
</reference>
<dbReference type="GO" id="GO:0005876">
    <property type="term" value="C:spindle microtubule"/>
    <property type="evidence" value="ECO:0007669"/>
    <property type="project" value="TreeGrafter"/>
</dbReference>
<keyword evidence="3" id="KW-0963">Cytoplasm</keyword>
<evidence type="ECO:0000256" key="2">
    <source>
        <dbReference type="ARBA" id="ARBA00011375"/>
    </source>
</evidence>
<keyword evidence="5 9" id="KW-0802">TPR repeat</keyword>
<dbReference type="EMBL" id="CAADFJ010000008">
    <property type="protein sequence ID" value="VFJ96713.1"/>
    <property type="molecule type" value="Genomic_DNA"/>
</dbReference>
<dbReference type="InterPro" id="IPR011990">
    <property type="entry name" value="TPR-like_helical_dom_sf"/>
</dbReference>
<comment type="subunit">
    <text evidence="2">Interacts with microtubules.</text>
</comment>
<accession>A0A450UDM5</accession>
<dbReference type="InterPro" id="IPR049039">
    <property type="entry name" value="RMD1-3_a_helical_rpt"/>
</dbReference>
<sequence>MVVSYILGLPMGSLGKALLIGFLLVLSMATPQAATLDEWIELGDTRKAKWDHRGAADAYQQALGMDPTHYFALWNTADEITELAHALPRGEKERKEALFTLANDLCDRAIAVKPDGWEGHFYKAVALGRLALFQGGKEKIAFAKAIRAEAEKAIELNPDAHRAYHVLGRWHQQMANLNWVLRAFAKVIYGGAPPGSNETSVAMFRRAIEIAPDEIRHHLELARTYRFMGKKALMRAALERAIALPSLREGDEGFKEEAREMREDFDFAAE</sequence>
<dbReference type="SUPFAM" id="SSF48452">
    <property type="entry name" value="TPR-like"/>
    <property type="match status" value="1"/>
</dbReference>
<gene>
    <name evidence="10" type="ORF">BECKH772A_GA0070896_1000918</name>
    <name evidence="11" type="ORF">BECKH772B_GA0070898_1001018</name>
    <name evidence="12" type="ORF">BECKH772C_GA0070978_1000818</name>
</gene>
<dbReference type="Gene3D" id="1.25.40.10">
    <property type="entry name" value="Tetratricopeptide repeat domain"/>
    <property type="match status" value="2"/>
</dbReference>
<dbReference type="InterPro" id="IPR019734">
    <property type="entry name" value="TPR_rpt"/>
</dbReference>
<dbReference type="AlphaFoldDB" id="A0A450UDM5"/>
<proteinExistence type="predicted"/>
<protein>
    <recommendedName>
        <fullName evidence="7">Regulator of microtubule dynamics protein 1</fullName>
    </recommendedName>
    <alternativeName>
        <fullName evidence="8">Protein FAM82B</fullName>
    </alternativeName>
</protein>
<name>A0A450UDM5_9GAMM</name>
<dbReference type="Pfam" id="PF21033">
    <property type="entry name" value="RMD1-3"/>
    <property type="match status" value="1"/>
</dbReference>